<dbReference type="Pfam" id="PF00107">
    <property type="entry name" value="ADH_zinc_N"/>
    <property type="match status" value="1"/>
</dbReference>
<name>A0A0T5PD16_9RHOB</name>
<dbReference type="GO" id="GO:0004022">
    <property type="term" value="F:alcohol dehydrogenase (NAD+) activity"/>
    <property type="evidence" value="ECO:0007669"/>
    <property type="project" value="UniProtKB-EC"/>
</dbReference>
<dbReference type="EMBL" id="CP031598">
    <property type="protein sequence ID" value="QEW25882.1"/>
    <property type="molecule type" value="Genomic_DNA"/>
</dbReference>
<keyword evidence="5" id="KW-1185">Reference proteome</keyword>
<dbReference type="InterPro" id="IPR020843">
    <property type="entry name" value="ER"/>
</dbReference>
<evidence type="ECO:0000313" key="3">
    <source>
        <dbReference type="EMBL" id="KRS19159.1"/>
    </source>
</evidence>
<dbReference type="RefSeq" id="WP_057814122.1">
    <property type="nucleotide sequence ID" value="NZ_CP031598.1"/>
</dbReference>
<evidence type="ECO:0000313" key="4">
    <source>
        <dbReference type="EMBL" id="QEW25882.1"/>
    </source>
</evidence>
<sequence length="331" mass="33848">MRAVWYERFGPAAEVLETGELDTPAPQAGEVLVRVAFSGVNPSDAKARAGSRPGVTKPAYPRIIPHSDGSGVIEAVGDGVDAARVGERVWIWNGQWQRPFGTAAEYIALPEAQAVALPEGVSLEAGATLGIPGLTAAQTVFGGGDVAGQTMLVSGGAGAVGHNAVQLAKSGGATVIATCSSGGIDRVKAAGADHVLDYADPELAAKITEITGGAGIDRAVEVEFGVNAPLLAEVMKPLGTIAAYGSVKNMTPELPFGPFLFKALKLDISLIYILPDGPRSEAIERLHAALADGSLKPDVEHVLPLEKAAEAQDIVLAPGRAGAVLLSTGQD</sequence>
<dbReference type="PANTHER" id="PTHR44154:SF1">
    <property type="entry name" value="QUINONE OXIDOREDUCTASE"/>
    <property type="match status" value="1"/>
</dbReference>
<dbReference type="SUPFAM" id="SSF50129">
    <property type="entry name" value="GroES-like"/>
    <property type="match status" value="1"/>
</dbReference>
<dbReference type="InterPro" id="IPR036291">
    <property type="entry name" value="NAD(P)-bd_dom_sf"/>
</dbReference>
<reference evidence="4 6" key="2">
    <citation type="submission" date="2018-08" db="EMBL/GenBank/DDBJ databases">
        <title>Genetic Globetrotter - A new plasmid hitch-hiking vast phylogenetic and geographic distances.</title>
        <authorList>
            <person name="Vollmers J."/>
            <person name="Petersen J."/>
        </authorList>
    </citation>
    <scope>NUCLEOTIDE SEQUENCE [LARGE SCALE GENOMIC DNA]</scope>
    <source>
        <strain evidence="4 6">DSM 26383</strain>
    </source>
</reference>
<dbReference type="STRING" id="540747.SAMN04488031_10385"/>
<dbReference type="InterPro" id="IPR013149">
    <property type="entry name" value="ADH-like_C"/>
</dbReference>
<dbReference type="Gene3D" id="3.90.180.10">
    <property type="entry name" value="Medium-chain alcohol dehydrogenases, catalytic domain"/>
    <property type="match status" value="1"/>
</dbReference>
<dbReference type="InterPro" id="IPR013154">
    <property type="entry name" value="ADH-like_N"/>
</dbReference>
<dbReference type="PANTHER" id="PTHR44154">
    <property type="entry name" value="QUINONE OXIDOREDUCTASE"/>
    <property type="match status" value="1"/>
</dbReference>
<dbReference type="OrthoDB" id="7355832at2"/>
<proteinExistence type="predicted"/>
<accession>A0A0T5PD16</accession>
<dbReference type="Proteomes" id="UP000325785">
    <property type="component" value="Chromosome"/>
</dbReference>
<dbReference type="Proteomes" id="UP000051401">
    <property type="component" value="Unassembled WGS sequence"/>
</dbReference>
<dbReference type="Pfam" id="PF08240">
    <property type="entry name" value="ADH_N"/>
    <property type="match status" value="1"/>
</dbReference>
<gene>
    <name evidence="4" type="ORF">RIdsm_01672</name>
    <name evidence="3" type="ORF">XM52_05740</name>
</gene>
<organism evidence="3 5">
    <name type="scientific">Roseovarius indicus</name>
    <dbReference type="NCBI Taxonomy" id="540747"/>
    <lineage>
        <taxon>Bacteria</taxon>
        <taxon>Pseudomonadati</taxon>
        <taxon>Pseudomonadota</taxon>
        <taxon>Alphaproteobacteria</taxon>
        <taxon>Rhodobacterales</taxon>
        <taxon>Roseobacteraceae</taxon>
        <taxon>Roseovarius</taxon>
    </lineage>
</organism>
<dbReference type="InterPro" id="IPR011032">
    <property type="entry name" value="GroES-like_sf"/>
</dbReference>
<keyword evidence="4" id="KW-0560">Oxidoreductase</keyword>
<dbReference type="AlphaFoldDB" id="A0A0T5PD16"/>
<dbReference type="InterPro" id="IPR051603">
    <property type="entry name" value="Zinc-ADH_QOR/CCCR"/>
</dbReference>
<evidence type="ECO:0000313" key="5">
    <source>
        <dbReference type="Proteomes" id="UP000051401"/>
    </source>
</evidence>
<feature type="domain" description="Enoyl reductase (ER)" evidence="2">
    <location>
        <begin position="10"/>
        <end position="326"/>
    </location>
</feature>
<dbReference type="Gene3D" id="3.40.50.720">
    <property type="entry name" value="NAD(P)-binding Rossmann-like Domain"/>
    <property type="match status" value="1"/>
</dbReference>
<dbReference type="CDD" id="cd08253">
    <property type="entry name" value="zeta_crystallin"/>
    <property type="match status" value="1"/>
</dbReference>
<dbReference type="PATRIC" id="fig|540747.5.peg.2730"/>
<dbReference type="EC" id="1.1.1.1" evidence="4"/>
<evidence type="ECO:0000313" key="6">
    <source>
        <dbReference type="Proteomes" id="UP000325785"/>
    </source>
</evidence>
<dbReference type="SMART" id="SM00829">
    <property type="entry name" value="PKS_ER"/>
    <property type="match status" value="1"/>
</dbReference>
<protein>
    <submittedName>
        <fullName evidence="4">Alcohol dehydrogenase</fullName>
        <ecNumber evidence="4">1.1.1.1</ecNumber>
    </submittedName>
    <submittedName>
        <fullName evidence="3">Zinc-binding dehydrogenase</fullName>
    </submittedName>
</protein>
<reference evidence="3 5" key="1">
    <citation type="submission" date="2015-04" db="EMBL/GenBank/DDBJ databases">
        <title>The draft genome sequence of Roseovarius indicus B108T.</title>
        <authorList>
            <person name="Li G."/>
            <person name="Lai Q."/>
            <person name="Shao Z."/>
            <person name="Yan P."/>
        </authorList>
    </citation>
    <scope>NUCLEOTIDE SEQUENCE [LARGE SCALE GENOMIC DNA]</scope>
    <source>
        <strain evidence="3 5">B108</strain>
    </source>
</reference>
<dbReference type="EMBL" id="LAXI01000002">
    <property type="protein sequence ID" value="KRS19159.1"/>
    <property type="molecule type" value="Genomic_DNA"/>
</dbReference>
<evidence type="ECO:0000256" key="1">
    <source>
        <dbReference type="ARBA" id="ARBA00022857"/>
    </source>
</evidence>
<dbReference type="SUPFAM" id="SSF51735">
    <property type="entry name" value="NAD(P)-binding Rossmann-fold domains"/>
    <property type="match status" value="1"/>
</dbReference>
<dbReference type="KEGG" id="rid:RIdsm_01672"/>
<keyword evidence="1" id="KW-0521">NADP</keyword>
<evidence type="ECO:0000259" key="2">
    <source>
        <dbReference type="SMART" id="SM00829"/>
    </source>
</evidence>